<dbReference type="Gene3D" id="3.30.200.20">
    <property type="entry name" value="Phosphorylase Kinase, domain 1"/>
    <property type="match status" value="1"/>
</dbReference>
<comment type="caution">
    <text evidence="9">The sequence shown here is derived from an EMBL/GenBank/DDBJ whole genome shotgun (WGS) entry which is preliminary data.</text>
</comment>
<dbReference type="PANTHER" id="PTHR24345">
    <property type="entry name" value="SERINE/THREONINE-PROTEIN KINASE PLK"/>
    <property type="match status" value="1"/>
</dbReference>
<feature type="binding site" evidence="6">
    <location>
        <position position="363"/>
    </location>
    <ligand>
        <name>ATP</name>
        <dbReference type="ChEBI" id="CHEBI:30616"/>
    </ligand>
</feature>
<organism evidence="9 10">
    <name type="scientific">Giardia intestinalis</name>
    <name type="common">Giardia lamblia</name>
    <dbReference type="NCBI Taxonomy" id="5741"/>
    <lineage>
        <taxon>Eukaryota</taxon>
        <taxon>Metamonada</taxon>
        <taxon>Diplomonadida</taxon>
        <taxon>Hexamitidae</taxon>
        <taxon>Giardiinae</taxon>
        <taxon>Giardia</taxon>
    </lineage>
</organism>
<dbReference type="InterPro" id="IPR008266">
    <property type="entry name" value="Tyr_kinase_AS"/>
</dbReference>
<dbReference type="EMBL" id="AHGT01000033">
    <property type="protein sequence ID" value="ESU37101.1"/>
    <property type="molecule type" value="Genomic_DNA"/>
</dbReference>
<dbReference type="Gene3D" id="1.10.510.10">
    <property type="entry name" value="Transferase(Phosphotransferase) domain 1"/>
    <property type="match status" value="1"/>
</dbReference>
<dbReference type="InterPro" id="IPR000719">
    <property type="entry name" value="Prot_kinase_dom"/>
</dbReference>
<dbReference type="InterPro" id="IPR017441">
    <property type="entry name" value="Protein_kinase_ATP_BS"/>
</dbReference>
<dbReference type="Pfam" id="PF00069">
    <property type="entry name" value="Pkinase"/>
    <property type="match status" value="1"/>
</dbReference>
<name>V6TE31_GIAIN</name>
<keyword evidence="1 9" id="KW-0723">Serine/threonine-protein kinase</keyword>
<dbReference type="AlphaFoldDB" id="V6TE31"/>
<dbReference type="PROSITE" id="PS50011">
    <property type="entry name" value="PROTEIN_KINASE_DOM"/>
    <property type="match status" value="1"/>
</dbReference>
<dbReference type="InterPro" id="IPR011009">
    <property type="entry name" value="Kinase-like_dom_sf"/>
</dbReference>
<protein>
    <submittedName>
        <fullName evidence="9">Serine/threonine protein kinase</fullName>
    </submittedName>
</protein>
<evidence type="ECO:0000256" key="1">
    <source>
        <dbReference type="ARBA" id="ARBA00022527"/>
    </source>
</evidence>
<dbReference type="PROSITE" id="PS00107">
    <property type="entry name" value="PROTEIN_KINASE_ATP"/>
    <property type="match status" value="1"/>
</dbReference>
<evidence type="ECO:0000256" key="4">
    <source>
        <dbReference type="ARBA" id="ARBA00022777"/>
    </source>
</evidence>
<dbReference type="GO" id="GO:0004674">
    <property type="term" value="F:protein serine/threonine kinase activity"/>
    <property type="evidence" value="ECO:0007669"/>
    <property type="project" value="UniProtKB-KW"/>
</dbReference>
<dbReference type="VEuPathDB" id="GiardiaDB:GL50581_1659"/>
<evidence type="ECO:0000256" key="7">
    <source>
        <dbReference type="SAM" id="MobiDB-lite"/>
    </source>
</evidence>
<evidence type="ECO:0000256" key="5">
    <source>
        <dbReference type="ARBA" id="ARBA00022840"/>
    </source>
</evidence>
<reference evidence="10" key="1">
    <citation type="submission" date="2012-02" db="EMBL/GenBank/DDBJ databases">
        <title>Genome sequencing of Giardia lamblia Genotypes A2 and B isolates (DH and GS) and comparative analysis with the genomes of Genotypes A1 and E (WB and Pig).</title>
        <authorList>
            <person name="Adam R."/>
            <person name="Dahlstrom E."/>
            <person name="Martens C."/>
            <person name="Bruno D."/>
            <person name="Barbian K."/>
            <person name="Porcella S.F."/>
            <person name="Nash T."/>
        </authorList>
    </citation>
    <scope>NUCLEOTIDE SEQUENCE</scope>
    <source>
        <strain evidence="10">DH</strain>
    </source>
</reference>
<dbReference type="VEuPathDB" id="GiardiaDB:QR46_1885"/>
<keyword evidence="3 6" id="KW-0547">Nucleotide-binding</keyword>
<dbReference type="VEuPathDB" id="GiardiaDB:DHA2_13852"/>
<dbReference type="SUPFAM" id="SSF56112">
    <property type="entry name" value="Protein kinase-like (PK-like)"/>
    <property type="match status" value="1"/>
</dbReference>
<reference evidence="9 10" key="2">
    <citation type="journal article" date="2013" name="Genome Biol. Evol.">
        <title>Genome sequencing of Giardia lamblia genotypes A2 and B isolates (DH and GS) and comparative analysis with the genomes of genotypes A1 and E (WB and Pig).</title>
        <authorList>
            <person name="Adam R.D."/>
            <person name="Dahlstrom E.W."/>
            <person name="Martens C.A."/>
            <person name="Bruno D.P."/>
            <person name="Barbian K.D."/>
            <person name="Ricklefs S.M."/>
            <person name="Hernandez M.M."/>
            <person name="Narla N.P."/>
            <person name="Patel R.B."/>
            <person name="Porcella S.F."/>
            <person name="Nash T.E."/>
        </authorList>
    </citation>
    <scope>NUCLEOTIDE SEQUENCE [LARGE SCALE GENOMIC DNA]</scope>
    <source>
        <strain evidence="9 10">DH</strain>
    </source>
</reference>
<evidence type="ECO:0000259" key="8">
    <source>
        <dbReference type="PROSITE" id="PS50011"/>
    </source>
</evidence>
<keyword evidence="5 6" id="KW-0067">ATP-binding</keyword>
<evidence type="ECO:0000256" key="2">
    <source>
        <dbReference type="ARBA" id="ARBA00022679"/>
    </source>
</evidence>
<dbReference type="Proteomes" id="UP000018320">
    <property type="component" value="Unassembled WGS sequence"/>
</dbReference>
<dbReference type="VEuPathDB" id="GiardiaDB:GL50803_0013852"/>
<dbReference type="GO" id="GO:0005634">
    <property type="term" value="C:nucleus"/>
    <property type="evidence" value="ECO:0007669"/>
    <property type="project" value="TreeGrafter"/>
</dbReference>
<dbReference type="PROSITE" id="PS00109">
    <property type="entry name" value="PROTEIN_KINASE_TYR"/>
    <property type="match status" value="1"/>
</dbReference>
<evidence type="ECO:0000313" key="10">
    <source>
        <dbReference type="Proteomes" id="UP000018320"/>
    </source>
</evidence>
<dbReference type="PANTHER" id="PTHR24345:SF91">
    <property type="entry name" value="SERINE_THREONINE-PROTEIN KINASE PLK4"/>
    <property type="match status" value="1"/>
</dbReference>
<accession>V6TE31</accession>
<sequence>MCKCSGVLLKIRLEQEPVPHMPDGAVVTGSVRHRKIQAIRAIKAMDLTASNATIEELAKNIAKRFPNLWTEEKIVQLMLDARENRLPETEEVPTSLTSTPVQSGQLDQKTPQASRSSPSKTFHQETAQKAPFTKIAQLPVLGGASAANPVYSSGSFQANQTPPPPHPADSHDRLYRNHISLGLELAGLERKYLMLRYDANRMFAPPRALQKQTSAVYSVAHYEKQHALKQLKERIADLEGRLKGRLSPKDRATYTAQYNAAAIECRSLLTELDVINLQAEEDGVIRRQVSTYCLSNYYNNESLPVLFPMNADVTVRNYQTVKLPPVASTVRPRYILMKKLGSGGFSTVYKAMDLSTAQIVALKISRKETSLEGDEHIAETKRWLFLNREAAIYHHLKHPNIVQLNSDPIFVNSTTGRIVLNPAYEPYNEIALSMELCEGGDLHDFLALLCRSDKQARTEHELLTILLQIAEALKYLHTLDSPITHNDISLRNILLAEGGVWKLSDFTLVKPLADKKEVQMVTSLAGTKPFTAPEKLLQGVFGPASDMYSYGVVAFACFVGNINLFLAPNNFAEIPGRGSLMDRARADLCSGTCYVCNPSDRVVDLITNLLCLDMNARMTAEQVCQTLSEMLSGYRKTKIKI</sequence>
<gene>
    <name evidence="9" type="ORF">DHA2_13852</name>
</gene>
<evidence type="ECO:0000256" key="3">
    <source>
        <dbReference type="ARBA" id="ARBA00022741"/>
    </source>
</evidence>
<evidence type="ECO:0000256" key="6">
    <source>
        <dbReference type="PROSITE-ProRule" id="PRU10141"/>
    </source>
</evidence>
<dbReference type="GO" id="GO:0005524">
    <property type="term" value="F:ATP binding"/>
    <property type="evidence" value="ECO:0007669"/>
    <property type="project" value="UniProtKB-UniRule"/>
</dbReference>
<feature type="region of interest" description="Disordered" evidence="7">
    <location>
        <begin position="87"/>
        <end position="127"/>
    </location>
</feature>
<dbReference type="CDD" id="cd00180">
    <property type="entry name" value="PKc"/>
    <property type="match status" value="1"/>
</dbReference>
<keyword evidence="2" id="KW-0808">Transferase</keyword>
<keyword evidence="4 9" id="KW-0418">Kinase</keyword>
<feature type="domain" description="Protein kinase" evidence="8">
    <location>
        <begin position="334"/>
        <end position="631"/>
    </location>
</feature>
<evidence type="ECO:0000313" key="9">
    <source>
        <dbReference type="EMBL" id="ESU37101.1"/>
    </source>
</evidence>
<feature type="compositionally biased region" description="Polar residues" evidence="7">
    <location>
        <begin position="92"/>
        <end position="127"/>
    </location>
</feature>
<feature type="region of interest" description="Disordered" evidence="7">
    <location>
        <begin position="152"/>
        <end position="172"/>
    </location>
</feature>
<proteinExistence type="predicted"/>